<dbReference type="EMBL" id="JBCLPP010000008">
    <property type="protein sequence ID" value="MEY8244798.1"/>
    <property type="molecule type" value="Genomic_DNA"/>
</dbReference>
<keyword evidence="2" id="KW-1185">Reference proteome</keyword>
<evidence type="ECO:0000313" key="2">
    <source>
        <dbReference type="Proteomes" id="UP001565200"/>
    </source>
</evidence>
<accession>A0ABV4CTT1</accession>
<name>A0ABV4CTT1_9BACT</name>
<comment type="caution">
    <text evidence="1">The sequence shown here is derived from an EMBL/GenBank/DDBJ whole genome shotgun (WGS) entry which is preliminary data.</text>
</comment>
<evidence type="ECO:0000313" key="1">
    <source>
        <dbReference type="EMBL" id="MEY8244798.1"/>
    </source>
</evidence>
<organism evidence="1 2">
    <name type="scientific">Heminiphilus faecis</name>
    <dbReference type="NCBI Taxonomy" id="2601703"/>
    <lineage>
        <taxon>Bacteria</taxon>
        <taxon>Pseudomonadati</taxon>
        <taxon>Bacteroidota</taxon>
        <taxon>Bacteroidia</taxon>
        <taxon>Bacteroidales</taxon>
        <taxon>Muribaculaceae</taxon>
        <taxon>Heminiphilus</taxon>
    </lineage>
</organism>
<sequence length="82" mass="9092">MGTINTTDVIYATLMQRGRQIATFKFSGLASFSDIISHVRRATSGCIGLVTLHMRNRSQGWSQNRSFIMSPTPSVPVQLSLF</sequence>
<protein>
    <submittedName>
        <fullName evidence="1">Uncharacterized protein</fullName>
    </submittedName>
</protein>
<dbReference type="Proteomes" id="UP001565200">
    <property type="component" value="Unassembled WGS sequence"/>
</dbReference>
<gene>
    <name evidence="1" type="ORF">AAK873_04075</name>
</gene>
<dbReference type="RefSeq" id="WP_121698876.1">
    <property type="nucleotide sequence ID" value="NZ_JBCLPP010000008.1"/>
</dbReference>
<reference evidence="1 2" key="1">
    <citation type="submission" date="2024-03" db="EMBL/GenBank/DDBJ databases">
        <title>Mouse gut bacterial collection (mGBC) of GemPharmatech.</title>
        <authorList>
            <person name="He Y."/>
            <person name="Dong L."/>
            <person name="Wu D."/>
            <person name="Gao X."/>
            <person name="Lin Z."/>
        </authorList>
    </citation>
    <scope>NUCLEOTIDE SEQUENCE [LARGE SCALE GENOMIC DNA]</scope>
    <source>
        <strain evidence="1 2">54-13</strain>
    </source>
</reference>
<proteinExistence type="predicted"/>